<dbReference type="Gene3D" id="3.30.300.20">
    <property type="match status" value="1"/>
</dbReference>
<keyword evidence="5 9" id="KW-0547">Nucleotide-binding</keyword>
<comment type="similarity">
    <text evidence="1 9 10 11">Belongs to the TRAFAC class TrmE-Era-EngA-EngB-Septin-like GTPase superfamily. Era GTPase family.</text>
</comment>
<evidence type="ECO:0000256" key="8">
    <source>
        <dbReference type="ARBA" id="ARBA00023136"/>
    </source>
</evidence>
<evidence type="ECO:0000256" key="2">
    <source>
        <dbReference type="ARBA" id="ARBA00020484"/>
    </source>
</evidence>
<evidence type="ECO:0000313" key="14">
    <source>
        <dbReference type="EMBL" id="MEY8762955.1"/>
    </source>
</evidence>
<dbReference type="PANTHER" id="PTHR42698:SF1">
    <property type="entry name" value="GTPASE ERA, MITOCHONDRIAL"/>
    <property type="match status" value="1"/>
</dbReference>
<comment type="subunit">
    <text evidence="9">Monomer.</text>
</comment>
<evidence type="ECO:0000256" key="11">
    <source>
        <dbReference type="RuleBase" id="RU003761"/>
    </source>
</evidence>
<feature type="region of interest" description="G3" evidence="10">
    <location>
        <begin position="58"/>
        <end position="61"/>
    </location>
</feature>
<dbReference type="InterPro" id="IPR027417">
    <property type="entry name" value="P-loop_NTPase"/>
</dbReference>
<evidence type="ECO:0000256" key="4">
    <source>
        <dbReference type="ARBA" id="ARBA00022730"/>
    </source>
</evidence>
<dbReference type="HAMAP" id="MF_00367">
    <property type="entry name" value="GTPase_Era"/>
    <property type="match status" value="1"/>
</dbReference>
<reference evidence="14 15" key="1">
    <citation type="submission" date="2024-08" db="EMBL/GenBank/DDBJ databases">
        <title>Clostridium lapicellarii sp. nov., and Clostridium renhuaiense sp. nov., two species isolated from the mud in a fermentation cellar used for producing sauce-flavour Chinese liquors.</title>
        <authorList>
            <person name="Yang F."/>
            <person name="Wang H."/>
            <person name="Chen L.Q."/>
            <person name="Zhou N."/>
            <person name="Lu J.J."/>
            <person name="Pu X.X."/>
            <person name="Wan B."/>
            <person name="Wang L."/>
            <person name="Liu S.J."/>
        </authorList>
    </citation>
    <scope>NUCLEOTIDE SEQUENCE [LARGE SCALE GENOMIC DNA]</scope>
    <source>
        <strain evidence="14 15">MT-113</strain>
    </source>
</reference>
<comment type="function">
    <text evidence="9">An essential GTPase that binds both GDP and GTP, with rapid nucleotide exchange. Plays a role in 16S rRNA processing and 30S ribosomal subunit biogenesis and possibly also in cell cycle regulation and energy metabolism.</text>
</comment>
<name>A0ABV4DUP2_9CLOT</name>
<feature type="region of interest" description="G1" evidence="10">
    <location>
        <begin position="11"/>
        <end position="18"/>
    </location>
</feature>
<dbReference type="RefSeq" id="WP_369868570.1">
    <property type="nucleotide sequence ID" value="NZ_JBGFFE010000004.1"/>
</dbReference>
<feature type="domain" description="Era-type G" evidence="13">
    <location>
        <begin position="3"/>
        <end position="170"/>
    </location>
</feature>
<evidence type="ECO:0000259" key="12">
    <source>
        <dbReference type="PROSITE" id="PS50823"/>
    </source>
</evidence>
<organism evidence="14 15">
    <name type="scientific">Clostridium lapidicellarium</name>
    <dbReference type="NCBI Taxonomy" id="3240931"/>
    <lineage>
        <taxon>Bacteria</taxon>
        <taxon>Bacillati</taxon>
        <taxon>Bacillota</taxon>
        <taxon>Clostridia</taxon>
        <taxon>Eubacteriales</taxon>
        <taxon>Clostridiaceae</taxon>
        <taxon>Clostridium</taxon>
    </lineage>
</organism>
<comment type="caution">
    <text evidence="14">The sequence shown here is derived from an EMBL/GenBank/DDBJ whole genome shotgun (WGS) entry which is preliminary data.</text>
</comment>
<keyword evidence="3 9" id="KW-1003">Cell membrane</keyword>
<dbReference type="InterPro" id="IPR004044">
    <property type="entry name" value="KH_dom_type_2"/>
</dbReference>
<dbReference type="NCBIfam" id="TIGR00436">
    <property type="entry name" value="era"/>
    <property type="match status" value="1"/>
</dbReference>
<dbReference type="InterPro" id="IPR005662">
    <property type="entry name" value="GTPase_Era-like"/>
</dbReference>
<evidence type="ECO:0000256" key="10">
    <source>
        <dbReference type="PROSITE-ProRule" id="PRU01050"/>
    </source>
</evidence>
<feature type="binding site" evidence="9">
    <location>
        <begin position="120"/>
        <end position="123"/>
    </location>
    <ligand>
        <name>GTP</name>
        <dbReference type="ChEBI" id="CHEBI:37565"/>
    </ligand>
</feature>
<evidence type="ECO:0000256" key="1">
    <source>
        <dbReference type="ARBA" id="ARBA00007921"/>
    </source>
</evidence>
<keyword evidence="6 9" id="KW-0694">RNA-binding</keyword>
<dbReference type="NCBIfam" id="NF000908">
    <property type="entry name" value="PRK00089.1"/>
    <property type="match status" value="1"/>
</dbReference>
<dbReference type="InterPro" id="IPR009019">
    <property type="entry name" value="KH_sf_prok-type"/>
</dbReference>
<dbReference type="InterPro" id="IPR030388">
    <property type="entry name" value="G_ERA_dom"/>
</dbReference>
<feature type="region of interest" description="G5" evidence="10">
    <location>
        <begin position="149"/>
        <end position="151"/>
    </location>
</feature>
<dbReference type="InterPro" id="IPR006073">
    <property type="entry name" value="GTP-bd"/>
</dbReference>
<dbReference type="NCBIfam" id="TIGR00231">
    <property type="entry name" value="small_GTP"/>
    <property type="match status" value="1"/>
</dbReference>
<proteinExistence type="inferred from homology"/>
<evidence type="ECO:0000313" key="15">
    <source>
        <dbReference type="Proteomes" id="UP001565220"/>
    </source>
</evidence>
<dbReference type="CDD" id="cd22534">
    <property type="entry name" value="KH-II_Era"/>
    <property type="match status" value="1"/>
</dbReference>
<dbReference type="Pfam" id="PF07650">
    <property type="entry name" value="KH_2"/>
    <property type="match status" value="1"/>
</dbReference>
<evidence type="ECO:0000259" key="13">
    <source>
        <dbReference type="PROSITE" id="PS51713"/>
    </source>
</evidence>
<evidence type="ECO:0000256" key="7">
    <source>
        <dbReference type="ARBA" id="ARBA00023134"/>
    </source>
</evidence>
<gene>
    <name evidence="9 14" type="primary">era</name>
    <name evidence="14" type="ORF">AB8S09_04735</name>
</gene>
<evidence type="ECO:0000256" key="9">
    <source>
        <dbReference type="HAMAP-Rule" id="MF_00367"/>
    </source>
</evidence>
<comment type="subcellular location">
    <subcellularLocation>
        <location evidence="9">Cytoplasm</location>
    </subcellularLocation>
    <subcellularLocation>
        <location evidence="9">Cell membrane</location>
        <topology evidence="9">Peripheral membrane protein</topology>
    </subcellularLocation>
</comment>
<feature type="domain" description="KH type-2" evidence="12">
    <location>
        <begin position="201"/>
        <end position="278"/>
    </location>
</feature>
<dbReference type="Pfam" id="PF01926">
    <property type="entry name" value="MMR_HSR1"/>
    <property type="match status" value="1"/>
</dbReference>
<dbReference type="Proteomes" id="UP001565220">
    <property type="component" value="Unassembled WGS sequence"/>
</dbReference>
<evidence type="ECO:0000256" key="5">
    <source>
        <dbReference type="ARBA" id="ARBA00022741"/>
    </source>
</evidence>
<dbReference type="SUPFAM" id="SSF54814">
    <property type="entry name" value="Prokaryotic type KH domain (KH-domain type II)"/>
    <property type="match status" value="1"/>
</dbReference>
<feature type="region of interest" description="G2" evidence="10">
    <location>
        <begin position="37"/>
        <end position="41"/>
    </location>
</feature>
<keyword evidence="4 9" id="KW-0699">rRNA-binding</keyword>
<accession>A0ABV4DUP2</accession>
<dbReference type="Gene3D" id="3.40.50.300">
    <property type="entry name" value="P-loop containing nucleotide triphosphate hydrolases"/>
    <property type="match status" value="1"/>
</dbReference>
<keyword evidence="7 9" id="KW-0342">GTP-binding</keyword>
<feature type="region of interest" description="G4" evidence="10">
    <location>
        <begin position="120"/>
        <end position="123"/>
    </location>
</feature>
<dbReference type="InterPro" id="IPR015946">
    <property type="entry name" value="KH_dom-like_a/b"/>
</dbReference>
<keyword evidence="15" id="KW-1185">Reference proteome</keyword>
<protein>
    <recommendedName>
        <fullName evidence="2 9">GTPase Era</fullName>
    </recommendedName>
</protein>
<keyword evidence="8 9" id="KW-0472">Membrane</keyword>
<dbReference type="InterPro" id="IPR005225">
    <property type="entry name" value="Small_GTP-bd"/>
</dbReference>
<evidence type="ECO:0000256" key="6">
    <source>
        <dbReference type="ARBA" id="ARBA00022884"/>
    </source>
</evidence>
<feature type="binding site" evidence="9">
    <location>
        <begin position="58"/>
        <end position="62"/>
    </location>
    <ligand>
        <name>GTP</name>
        <dbReference type="ChEBI" id="CHEBI:37565"/>
    </ligand>
</feature>
<dbReference type="CDD" id="cd04163">
    <property type="entry name" value="Era"/>
    <property type="match status" value="1"/>
</dbReference>
<dbReference type="EMBL" id="JBGFFE010000004">
    <property type="protein sequence ID" value="MEY8762955.1"/>
    <property type="molecule type" value="Genomic_DNA"/>
</dbReference>
<dbReference type="PANTHER" id="PTHR42698">
    <property type="entry name" value="GTPASE ERA"/>
    <property type="match status" value="1"/>
</dbReference>
<dbReference type="PROSITE" id="PS51713">
    <property type="entry name" value="G_ERA"/>
    <property type="match status" value="1"/>
</dbReference>
<keyword evidence="9" id="KW-0690">Ribosome biogenesis</keyword>
<dbReference type="PROSITE" id="PS50823">
    <property type="entry name" value="KH_TYPE_2"/>
    <property type="match status" value="1"/>
</dbReference>
<evidence type="ECO:0000256" key="3">
    <source>
        <dbReference type="ARBA" id="ARBA00022475"/>
    </source>
</evidence>
<sequence length="294" mass="33487">MFKSGFITIIGRPNVGKSTLVNGIIGEKLSIVSRKPQTTRNNINAILTKDNFQLIFVDTPGIHKPKDRLGDYMVKSAEGSMNDVDLILFLTTPKDVIHEGDIHILENISAVKSPVFFVLNKIDKNPASKVAVTLKNYSELFNFREFVPISALKGKNVDELVDLMVKYMPEGPKYYPEDAITDKQERFIVSEIIREKALRLLSNEVPHGIAVEIIFMRKNSGGICNIEANIICERESHKGIIIGKNGSMLKRISSYARMDIEKFLDSKVYLRVWVKVRKEWRDNDRLLKELGYKM</sequence>
<keyword evidence="9" id="KW-0963">Cytoplasm</keyword>
<dbReference type="SUPFAM" id="SSF52540">
    <property type="entry name" value="P-loop containing nucleoside triphosphate hydrolases"/>
    <property type="match status" value="1"/>
</dbReference>
<feature type="binding site" evidence="9">
    <location>
        <begin position="11"/>
        <end position="18"/>
    </location>
    <ligand>
        <name>GTP</name>
        <dbReference type="ChEBI" id="CHEBI:37565"/>
    </ligand>
</feature>